<comment type="subcellular location">
    <subcellularLocation>
        <location evidence="2">Cytoplasmic granule</location>
    </subcellularLocation>
    <subcellularLocation>
        <location evidence="1">Nucleus</location>
    </subcellularLocation>
</comment>
<gene>
    <name evidence="13" type="ORF">Taro_029681</name>
</gene>
<name>A0A843VJK1_COLES</name>
<evidence type="ECO:0000256" key="10">
    <source>
        <dbReference type="PROSITE-ProRule" id="PRU00176"/>
    </source>
</evidence>
<dbReference type="FunFam" id="3.30.70.330:FF:000144">
    <property type="entry name" value="Polyadenylate-binding protein RBP47B"/>
    <property type="match status" value="1"/>
</dbReference>
<dbReference type="PANTHER" id="PTHR47640">
    <property type="entry name" value="TRNA SELENOCYSTEINE 1-ASSOCIATED PROTEIN 1-RELATED-RELATED"/>
    <property type="match status" value="1"/>
</dbReference>
<reference evidence="13" key="1">
    <citation type="submission" date="2017-07" db="EMBL/GenBank/DDBJ databases">
        <title>Taro Niue Genome Assembly and Annotation.</title>
        <authorList>
            <person name="Atibalentja N."/>
            <person name="Keating K."/>
            <person name="Fields C.J."/>
        </authorList>
    </citation>
    <scope>NUCLEOTIDE SEQUENCE</scope>
    <source>
        <strain evidence="13">Niue_2</strain>
        <tissue evidence="13">Leaf</tissue>
    </source>
</reference>
<dbReference type="Proteomes" id="UP000652761">
    <property type="component" value="Unassembled WGS sequence"/>
</dbReference>
<evidence type="ECO:0000313" key="14">
    <source>
        <dbReference type="Proteomes" id="UP000652761"/>
    </source>
</evidence>
<dbReference type="InterPro" id="IPR035979">
    <property type="entry name" value="RBD_domain_sf"/>
</dbReference>
<sequence>MGNPNVISPDVSFSFLQRNSPLPPWPSIPLDTSHPLAAIAMRERDREPLAATSSHHYNSCSEVSALFISSRERESGEGEGIGGAAVMGASGGGAKDPAALDPTTMAIGIGLQRCSGVGEVQRRRRRRKGAAVQRRRDPPAAPTCSSFITPTLTPSCAPPPFSPTIRLAPSPISVESSQGGLMVMEMGEGRLLSRHSYTLLSLRRRDEDLDHLFTSCSYAKGLQTLTGQCIQHPIPTFEGIHHLLRGWNKPSFIKGDRVVALVKVIRNRQTGQSEGYGFVEFYTRGAAENVLQTFSSMIMPNTDQPFRINWASFSMGDKRSDVGSDHSIFVGDLAPDVTDTLLQETFACRYSSVKGAKVVIDANTGRSKGYGFVRFGDENEKSRAMAEMNGVYCSSRAMRIGAATPRKSSVRQGLYLASNAADSSASSSPHLFSTITCKGIQERWGEKGWEFCWSGIARYKTFAGGHLTHFWSRPVAINAPQQLLGQQSDLDTG</sequence>
<dbReference type="Pfam" id="PF00076">
    <property type="entry name" value="RRM_1"/>
    <property type="match status" value="2"/>
</dbReference>
<dbReference type="GO" id="GO:0005634">
    <property type="term" value="C:nucleus"/>
    <property type="evidence" value="ECO:0007669"/>
    <property type="project" value="UniProtKB-SubCell"/>
</dbReference>
<dbReference type="PROSITE" id="PS50102">
    <property type="entry name" value="RRM"/>
    <property type="match status" value="2"/>
</dbReference>
<comment type="subunit">
    <text evidence="9">Interacts with the poly(A) tail of mRNA in nucleus.</text>
</comment>
<evidence type="ECO:0000256" key="11">
    <source>
        <dbReference type="SAM" id="MobiDB-lite"/>
    </source>
</evidence>
<feature type="domain" description="RRM" evidence="12">
    <location>
        <begin position="326"/>
        <end position="405"/>
    </location>
</feature>
<dbReference type="EMBL" id="NMUH01001987">
    <property type="protein sequence ID" value="MQL97001.1"/>
    <property type="molecule type" value="Genomic_DNA"/>
</dbReference>
<feature type="region of interest" description="Disordered" evidence="11">
    <location>
        <begin position="118"/>
        <end position="147"/>
    </location>
</feature>
<evidence type="ECO:0000256" key="3">
    <source>
        <dbReference type="ARBA" id="ARBA00022664"/>
    </source>
</evidence>
<evidence type="ECO:0000256" key="9">
    <source>
        <dbReference type="ARBA" id="ARBA00063471"/>
    </source>
</evidence>
<dbReference type="CDD" id="cd12345">
    <property type="entry name" value="RRM2_SECp43_like"/>
    <property type="match status" value="1"/>
</dbReference>
<evidence type="ECO:0000259" key="12">
    <source>
        <dbReference type="PROSITE" id="PS50102"/>
    </source>
</evidence>
<protein>
    <recommendedName>
        <fullName evidence="12">RRM domain-containing protein</fullName>
    </recommendedName>
</protein>
<dbReference type="GO" id="GO:0003729">
    <property type="term" value="F:mRNA binding"/>
    <property type="evidence" value="ECO:0007669"/>
    <property type="project" value="InterPro"/>
</dbReference>
<keyword evidence="4" id="KW-0677">Repeat</keyword>
<dbReference type="InterPro" id="IPR050825">
    <property type="entry name" value="RBM42_RBP45_47-like"/>
</dbReference>
<dbReference type="AlphaFoldDB" id="A0A843VJK1"/>
<keyword evidence="6" id="KW-0539">Nucleus</keyword>
<dbReference type="InterPro" id="IPR012677">
    <property type="entry name" value="Nucleotide-bd_a/b_plait_sf"/>
</dbReference>
<keyword evidence="3" id="KW-0507">mRNA processing</keyword>
<dbReference type="GO" id="GO:0005829">
    <property type="term" value="C:cytosol"/>
    <property type="evidence" value="ECO:0007669"/>
    <property type="project" value="TreeGrafter"/>
</dbReference>
<evidence type="ECO:0000256" key="2">
    <source>
        <dbReference type="ARBA" id="ARBA00004463"/>
    </source>
</evidence>
<dbReference type="Gene3D" id="3.30.70.330">
    <property type="match status" value="2"/>
</dbReference>
<comment type="function">
    <text evidence="7">Heterogeneous nuclear ribonucleoprotein (hnRNP)-protein binding the poly(A) tail of mRNA and probably involved in some steps of pre-mRNA maturation.</text>
</comment>
<organism evidence="13 14">
    <name type="scientific">Colocasia esculenta</name>
    <name type="common">Wild taro</name>
    <name type="synonym">Arum esculentum</name>
    <dbReference type="NCBI Taxonomy" id="4460"/>
    <lineage>
        <taxon>Eukaryota</taxon>
        <taxon>Viridiplantae</taxon>
        <taxon>Streptophyta</taxon>
        <taxon>Embryophyta</taxon>
        <taxon>Tracheophyta</taxon>
        <taxon>Spermatophyta</taxon>
        <taxon>Magnoliopsida</taxon>
        <taxon>Liliopsida</taxon>
        <taxon>Araceae</taxon>
        <taxon>Aroideae</taxon>
        <taxon>Colocasieae</taxon>
        <taxon>Colocasia</taxon>
    </lineage>
</organism>
<keyword evidence="5 10" id="KW-0694">RNA-binding</keyword>
<evidence type="ECO:0000256" key="4">
    <source>
        <dbReference type="ARBA" id="ARBA00022737"/>
    </source>
</evidence>
<evidence type="ECO:0000256" key="6">
    <source>
        <dbReference type="ARBA" id="ARBA00023242"/>
    </source>
</evidence>
<dbReference type="SUPFAM" id="SSF54928">
    <property type="entry name" value="RNA-binding domain, RBD"/>
    <property type="match status" value="2"/>
</dbReference>
<dbReference type="OrthoDB" id="446113at2759"/>
<keyword evidence="14" id="KW-1185">Reference proteome</keyword>
<comment type="similarity">
    <text evidence="8">Belongs to the polyadenylate-binding RBP47 family.</text>
</comment>
<feature type="domain" description="RRM" evidence="12">
    <location>
        <begin position="259"/>
        <end position="313"/>
    </location>
</feature>
<evidence type="ECO:0000256" key="5">
    <source>
        <dbReference type="ARBA" id="ARBA00022884"/>
    </source>
</evidence>
<dbReference type="PANTHER" id="PTHR47640:SF16">
    <property type="entry name" value="POLYADENYLATE-BINDING PROTEIN RBP47C-RELATED"/>
    <property type="match status" value="1"/>
</dbReference>
<proteinExistence type="inferred from homology"/>
<dbReference type="SMART" id="SM00360">
    <property type="entry name" value="RRM"/>
    <property type="match status" value="1"/>
</dbReference>
<dbReference type="GO" id="GO:0006397">
    <property type="term" value="P:mRNA processing"/>
    <property type="evidence" value="ECO:0007669"/>
    <property type="project" value="UniProtKB-KW"/>
</dbReference>
<evidence type="ECO:0000313" key="13">
    <source>
        <dbReference type="EMBL" id="MQL97001.1"/>
    </source>
</evidence>
<evidence type="ECO:0000256" key="1">
    <source>
        <dbReference type="ARBA" id="ARBA00004123"/>
    </source>
</evidence>
<dbReference type="InterPro" id="IPR000504">
    <property type="entry name" value="RRM_dom"/>
</dbReference>
<comment type="caution">
    <text evidence="13">The sequence shown here is derived from an EMBL/GenBank/DDBJ whole genome shotgun (WGS) entry which is preliminary data.</text>
</comment>
<evidence type="ECO:0000256" key="7">
    <source>
        <dbReference type="ARBA" id="ARBA00057395"/>
    </source>
</evidence>
<evidence type="ECO:0000256" key="8">
    <source>
        <dbReference type="ARBA" id="ARBA00061069"/>
    </source>
</evidence>
<accession>A0A843VJK1</accession>